<sequence>MSTPRGRYRGAFEGERRCAHPGCGEPGEYRAPVRRPGSALLPAGMPPEWQYLCLAHVREFNAAWNYFDGMTPEEIHVAQSPYPHWEGAARAFATNATGPDRISDALGILNWRRGEGRRATPAGRVLSAAERRALGTLGLGDGATLAEIKARYRERVRRFHPDSNGGDRGQEDKLRAAVEAHDLLVASGAFA</sequence>
<dbReference type="KEGG" id="sand:H3309_15405"/>
<evidence type="ECO:0000259" key="1">
    <source>
        <dbReference type="PROSITE" id="PS50076"/>
    </source>
</evidence>
<dbReference type="Gene3D" id="1.10.287.110">
    <property type="entry name" value="DnaJ domain"/>
    <property type="match status" value="1"/>
</dbReference>
<dbReference type="InterPro" id="IPR001623">
    <property type="entry name" value="DnaJ_domain"/>
</dbReference>
<feature type="domain" description="J" evidence="1">
    <location>
        <begin position="132"/>
        <end position="189"/>
    </location>
</feature>
<dbReference type="CDD" id="cd06257">
    <property type="entry name" value="DnaJ"/>
    <property type="match status" value="1"/>
</dbReference>
<dbReference type="SMART" id="SM00271">
    <property type="entry name" value="DnaJ"/>
    <property type="match status" value="1"/>
</dbReference>
<protein>
    <submittedName>
        <fullName evidence="2">DnaJ domain-containing protein</fullName>
    </submittedName>
</protein>
<gene>
    <name evidence="2" type="ORF">H3309_15405</name>
</gene>
<keyword evidence="3" id="KW-1185">Reference proteome</keyword>
<dbReference type="PROSITE" id="PS50076">
    <property type="entry name" value="DNAJ_2"/>
    <property type="match status" value="1"/>
</dbReference>
<evidence type="ECO:0000313" key="2">
    <source>
        <dbReference type="EMBL" id="QMW22669.1"/>
    </source>
</evidence>
<dbReference type="Pfam" id="PF00226">
    <property type="entry name" value="DnaJ"/>
    <property type="match status" value="1"/>
</dbReference>
<reference evidence="2 3" key="1">
    <citation type="submission" date="2020-07" db="EMBL/GenBank/DDBJ databases">
        <title>Complete genome sequence for Sandaracinobacter sp. M6.</title>
        <authorList>
            <person name="Tang Y."/>
            <person name="Liu Q."/>
            <person name="Guo Z."/>
            <person name="Lei P."/>
            <person name="Huang B."/>
        </authorList>
    </citation>
    <scope>NUCLEOTIDE SEQUENCE [LARGE SCALE GENOMIC DNA]</scope>
    <source>
        <strain evidence="2 3">M6</strain>
    </source>
</reference>
<dbReference type="PRINTS" id="PR00625">
    <property type="entry name" value="JDOMAIN"/>
</dbReference>
<dbReference type="RefSeq" id="WP_182295765.1">
    <property type="nucleotide sequence ID" value="NZ_CP059851.1"/>
</dbReference>
<organism evidence="2 3">
    <name type="scientific">Sandaracinobacteroides saxicola</name>
    <dbReference type="NCBI Taxonomy" id="2759707"/>
    <lineage>
        <taxon>Bacteria</taxon>
        <taxon>Pseudomonadati</taxon>
        <taxon>Pseudomonadota</taxon>
        <taxon>Alphaproteobacteria</taxon>
        <taxon>Sphingomonadales</taxon>
        <taxon>Sphingosinicellaceae</taxon>
        <taxon>Sandaracinobacteroides</taxon>
    </lineage>
</organism>
<dbReference type="SUPFAM" id="SSF46565">
    <property type="entry name" value="Chaperone J-domain"/>
    <property type="match status" value="1"/>
</dbReference>
<dbReference type="AlphaFoldDB" id="A0A7G5IH27"/>
<accession>A0A7G5IH27</accession>
<dbReference type="EMBL" id="CP059851">
    <property type="protein sequence ID" value="QMW22669.1"/>
    <property type="molecule type" value="Genomic_DNA"/>
</dbReference>
<name>A0A7G5IH27_9SPHN</name>
<proteinExistence type="predicted"/>
<dbReference type="Proteomes" id="UP000515292">
    <property type="component" value="Chromosome"/>
</dbReference>
<evidence type="ECO:0000313" key="3">
    <source>
        <dbReference type="Proteomes" id="UP000515292"/>
    </source>
</evidence>
<dbReference type="InterPro" id="IPR036869">
    <property type="entry name" value="J_dom_sf"/>
</dbReference>